<keyword evidence="2" id="KW-0812">Transmembrane</keyword>
<organism evidence="4 5">
    <name type="scientific">Colletotrichum lupini</name>
    <dbReference type="NCBI Taxonomy" id="145971"/>
    <lineage>
        <taxon>Eukaryota</taxon>
        <taxon>Fungi</taxon>
        <taxon>Dikarya</taxon>
        <taxon>Ascomycota</taxon>
        <taxon>Pezizomycotina</taxon>
        <taxon>Sordariomycetes</taxon>
        <taxon>Hypocreomycetidae</taxon>
        <taxon>Glomerellales</taxon>
        <taxon>Glomerellaceae</taxon>
        <taxon>Colletotrichum</taxon>
        <taxon>Colletotrichum acutatum species complex</taxon>
    </lineage>
</organism>
<evidence type="ECO:0000256" key="1">
    <source>
        <dbReference type="SAM" id="MobiDB-lite"/>
    </source>
</evidence>
<evidence type="ECO:0000256" key="2">
    <source>
        <dbReference type="SAM" id="Phobius"/>
    </source>
</evidence>
<dbReference type="KEGG" id="clup:CLUP02_10191"/>
<keyword evidence="2" id="KW-1133">Transmembrane helix</keyword>
<dbReference type="PANTHER" id="PTHR43662">
    <property type="match status" value="1"/>
</dbReference>
<dbReference type="GeneID" id="73344177"/>
<feature type="region of interest" description="Disordered" evidence="1">
    <location>
        <begin position="317"/>
        <end position="340"/>
    </location>
</feature>
<dbReference type="Proteomes" id="UP000830671">
    <property type="component" value="Chromosome 5"/>
</dbReference>
<dbReference type="AlphaFoldDB" id="A0A9Q8WJB3"/>
<reference evidence="4" key="1">
    <citation type="journal article" date="2021" name="Mol. Plant Microbe Interact.">
        <title>Complete Genome Sequence of the Plant-Pathogenic Fungus Colletotrichum lupini.</title>
        <authorList>
            <person name="Baroncelli R."/>
            <person name="Pensec F."/>
            <person name="Da Lio D."/>
            <person name="Boufleur T."/>
            <person name="Vicente I."/>
            <person name="Sarrocco S."/>
            <person name="Picot A."/>
            <person name="Baraldi E."/>
            <person name="Sukno S."/>
            <person name="Thon M."/>
            <person name="Le Floch G."/>
        </authorList>
    </citation>
    <scope>NUCLEOTIDE SEQUENCE</scope>
    <source>
        <strain evidence="4">IMI 504893</strain>
    </source>
</reference>
<dbReference type="InterPro" id="IPR018535">
    <property type="entry name" value="DUF1996"/>
</dbReference>
<feature type="transmembrane region" description="Helical" evidence="2">
    <location>
        <begin position="43"/>
        <end position="61"/>
    </location>
</feature>
<evidence type="ECO:0000313" key="5">
    <source>
        <dbReference type="Proteomes" id="UP000830671"/>
    </source>
</evidence>
<evidence type="ECO:0000313" key="4">
    <source>
        <dbReference type="EMBL" id="UQC84695.1"/>
    </source>
</evidence>
<dbReference type="EMBL" id="CP019477">
    <property type="protein sequence ID" value="UQC84695.1"/>
    <property type="molecule type" value="Genomic_DNA"/>
</dbReference>
<name>A0A9Q8WJB3_9PEZI</name>
<protein>
    <recommendedName>
        <fullName evidence="3">DUF1996 domain-containing protein</fullName>
    </recommendedName>
</protein>
<proteinExistence type="predicted"/>
<sequence>MPRPAGHITHPSIHPLGCVSCRDWDVHRSNLGLRKKMKSSDRLALLLAAAAAAAGPAAAFTNTKVDFFMRKNIDPIVIPGQYKSHMHSFFGSDAVRVNMSSTAELQKGCSTAQNPNDFSVYWIPTLYRVQGETRTPIEPVSFVAYYNFDKDPAEVPIPPNFSVVAGNSKASTEADLVPGSDVTWLCQNQAFDAGGKEHSQFPQNTCSTSLQAVLWFPDCVDETTLKSAYSDRKTGACAGGMKRMPQLRFSIRYDTKEAIPGGWKGGDPPIELACGGSRCFHGDFVNGWLEEAARTMVTGLKSKREFEAVDGPNGKARAGSVCKRKATDADPGNGTGDWAESVKMMGAGKRRRRRTGPMNGWPGSWWWICRNFGMGCDATFIHRSSKMSTGRVLTIKIPDQRSISISRCLPHEKSLPKVDGRINRDRTSLPASTCRLLPIALNCHMAMIYLIKPLSYQTAEYSRRMRRSFEDYHTKDNRYRNKVISHVTADYGSKRQYKVGTLDIKPQLNAHGAARHKPQQASQSQPDLPYVYRYPTA</sequence>
<keyword evidence="5" id="KW-1185">Reference proteome</keyword>
<feature type="domain" description="DUF1996" evidence="3">
    <location>
        <begin position="74"/>
        <end position="288"/>
    </location>
</feature>
<gene>
    <name evidence="4" type="ORF">CLUP02_10191</name>
</gene>
<dbReference type="RefSeq" id="XP_049146312.1">
    <property type="nucleotide sequence ID" value="XM_049289167.1"/>
</dbReference>
<dbReference type="Pfam" id="PF09362">
    <property type="entry name" value="DUF1996"/>
    <property type="match status" value="1"/>
</dbReference>
<dbReference type="PANTHER" id="PTHR43662:SF12">
    <property type="entry name" value="DUF1996 DOMAIN-CONTAINING PROTEIN-RELATED"/>
    <property type="match status" value="1"/>
</dbReference>
<accession>A0A9Q8WJB3</accession>
<evidence type="ECO:0000259" key="3">
    <source>
        <dbReference type="Pfam" id="PF09362"/>
    </source>
</evidence>
<keyword evidence="2" id="KW-0472">Membrane</keyword>